<feature type="non-terminal residue" evidence="7">
    <location>
        <position position="1"/>
    </location>
</feature>
<reference evidence="7" key="1">
    <citation type="journal article" date="2015" name="Nature">
        <title>Complex archaea that bridge the gap between prokaryotes and eukaryotes.</title>
        <authorList>
            <person name="Spang A."/>
            <person name="Saw J.H."/>
            <person name="Jorgensen S.L."/>
            <person name="Zaremba-Niedzwiedzka K."/>
            <person name="Martijn J."/>
            <person name="Lind A.E."/>
            <person name="van Eijk R."/>
            <person name="Schleper C."/>
            <person name="Guy L."/>
            <person name="Ettema T.J."/>
        </authorList>
    </citation>
    <scope>NUCLEOTIDE SEQUENCE</scope>
</reference>
<dbReference type="EMBL" id="LAZR01029244">
    <property type="protein sequence ID" value="KKL60164.1"/>
    <property type="molecule type" value="Genomic_DNA"/>
</dbReference>
<dbReference type="GO" id="GO:0005737">
    <property type="term" value="C:cytoplasm"/>
    <property type="evidence" value="ECO:0007669"/>
    <property type="project" value="UniProtKB-ARBA"/>
</dbReference>
<dbReference type="SFLD" id="SFLDG01017">
    <property type="entry name" value="Polyprenyl_Transferase_Like"/>
    <property type="match status" value="1"/>
</dbReference>
<dbReference type="SFLD" id="SFLDS00005">
    <property type="entry name" value="Isoprenoid_Synthase_Type_I"/>
    <property type="match status" value="1"/>
</dbReference>
<keyword evidence="6" id="KW-0414">Isoprene biosynthesis</keyword>
<evidence type="ECO:0000256" key="1">
    <source>
        <dbReference type="ARBA" id="ARBA00001946"/>
    </source>
</evidence>
<dbReference type="NCBIfam" id="NF045485">
    <property type="entry name" value="FPPsyn"/>
    <property type="match status" value="1"/>
</dbReference>
<name>A0A0F9DET6_9ZZZZ</name>
<dbReference type="PANTHER" id="PTHR43281">
    <property type="entry name" value="FARNESYL DIPHOSPHATE SYNTHASE"/>
    <property type="match status" value="1"/>
</dbReference>
<gene>
    <name evidence="7" type="ORF">LCGC14_2208080</name>
</gene>
<evidence type="ECO:0000256" key="4">
    <source>
        <dbReference type="ARBA" id="ARBA00022723"/>
    </source>
</evidence>
<dbReference type="CDD" id="cd00685">
    <property type="entry name" value="Trans_IPPS_HT"/>
    <property type="match status" value="1"/>
</dbReference>
<evidence type="ECO:0000256" key="2">
    <source>
        <dbReference type="ARBA" id="ARBA00006706"/>
    </source>
</evidence>
<dbReference type="AlphaFoldDB" id="A0A0F9DET6"/>
<evidence type="ECO:0000313" key="7">
    <source>
        <dbReference type="EMBL" id="KKL60164.1"/>
    </source>
</evidence>
<dbReference type="GO" id="GO:0004659">
    <property type="term" value="F:prenyltransferase activity"/>
    <property type="evidence" value="ECO:0007669"/>
    <property type="project" value="InterPro"/>
</dbReference>
<protein>
    <recommendedName>
        <fullName evidence="8">Geranyltranstransferase</fullName>
    </recommendedName>
</protein>
<comment type="cofactor">
    <cofactor evidence="1">
        <name>Mg(2+)</name>
        <dbReference type="ChEBI" id="CHEBI:18420"/>
    </cofactor>
</comment>
<organism evidence="7">
    <name type="scientific">marine sediment metagenome</name>
    <dbReference type="NCBI Taxonomy" id="412755"/>
    <lineage>
        <taxon>unclassified sequences</taxon>
        <taxon>metagenomes</taxon>
        <taxon>ecological metagenomes</taxon>
    </lineage>
</organism>
<evidence type="ECO:0008006" key="8">
    <source>
        <dbReference type="Google" id="ProtNLM"/>
    </source>
</evidence>
<proteinExistence type="inferred from homology"/>
<dbReference type="InterPro" id="IPR000092">
    <property type="entry name" value="Polyprenyl_synt"/>
</dbReference>
<dbReference type="InterPro" id="IPR033749">
    <property type="entry name" value="Polyprenyl_synt_CS"/>
</dbReference>
<dbReference type="PROSITE" id="PS00723">
    <property type="entry name" value="POLYPRENYL_SYNTHASE_1"/>
    <property type="match status" value="1"/>
</dbReference>
<dbReference type="GO" id="GO:0046872">
    <property type="term" value="F:metal ion binding"/>
    <property type="evidence" value="ECO:0007669"/>
    <property type="project" value="UniProtKB-KW"/>
</dbReference>
<sequence>YSLLSSGKRLRPLLVLATVEAFNKNIDLALDPAISLELIHTYSLIHDDLPCMDDDDFRRGKPSLHKAYPEWLAVLTGDYLLTYAFEIITNAKNLADTKKVKLIRALTKYSGGDGLIAGQVIDLSYEGKEIDFEKLKFMHLNKTAKLFLAAIEFGCIISDATNDTTNKFVEFAKNMGLAFQFFDDISDYDDKKSSDITKNKATAPAILGIEKAKAFALDLQKRALDILKSLSYNTSFLEEITSKMT</sequence>
<evidence type="ECO:0000256" key="6">
    <source>
        <dbReference type="ARBA" id="ARBA00023229"/>
    </source>
</evidence>
<dbReference type="SUPFAM" id="SSF48576">
    <property type="entry name" value="Terpenoid synthases"/>
    <property type="match status" value="1"/>
</dbReference>
<dbReference type="Gene3D" id="1.10.600.10">
    <property type="entry name" value="Farnesyl Diphosphate Synthase"/>
    <property type="match status" value="1"/>
</dbReference>
<keyword evidence="5" id="KW-0460">Magnesium</keyword>
<comment type="caution">
    <text evidence="7">The sequence shown here is derived from an EMBL/GenBank/DDBJ whole genome shotgun (WGS) entry which is preliminary data.</text>
</comment>
<dbReference type="InterPro" id="IPR008949">
    <property type="entry name" value="Isoprenoid_synthase_dom_sf"/>
</dbReference>
<comment type="similarity">
    <text evidence="2">Belongs to the FPP/GGPP synthase family.</text>
</comment>
<evidence type="ECO:0000256" key="3">
    <source>
        <dbReference type="ARBA" id="ARBA00022679"/>
    </source>
</evidence>
<dbReference type="GO" id="GO:0008299">
    <property type="term" value="P:isoprenoid biosynthetic process"/>
    <property type="evidence" value="ECO:0007669"/>
    <property type="project" value="UniProtKB-KW"/>
</dbReference>
<evidence type="ECO:0000256" key="5">
    <source>
        <dbReference type="ARBA" id="ARBA00022842"/>
    </source>
</evidence>
<keyword evidence="4" id="KW-0479">Metal-binding</keyword>
<accession>A0A0F9DET6</accession>
<dbReference type="InterPro" id="IPR053378">
    <property type="entry name" value="Prenyl_diphosphate_synthase"/>
</dbReference>
<keyword evidence="3" id="KW-0808">Transferase</keyword>
<dbReference type="PANTHER" id="PTHR43281:SF1">
    <property type="entry name" value="FARNESYL DIPHOSPHATE SYNTHASE"/>
    <property type="match status" value="1"/>
</dbReference>
<dbReference type="FunFam" id="1.10.600.10:FF:000001">
    <property type="entry name" value="Geranylgeranyl diphosphate synthase"/>
    <property type="match status" value="1"/>
</dbReference>
<dbReference type="Pfam" id="PF00348">
    <property type="entry name" value="polyprenyl_synt"/>
    <property type="match status" value="1"/>
</dbReference>